<evidence type="ECO:0000313" key="3">
    <source>
        <dbReference type="EMBL" id="KAL0955073.1"/>
    </source>
</evidence>
<comment type="caution">
    <text evidence="3">The sequence shown here is derived from an EMBL/GenBank/DDBJ whole genome shotgun (WGS) entry which is preliminary data.</text>
</comment>
<protein>
    <submittedName>
        <fullName evidence="3">Uncharacterized protein</fullName>
    </submittedName>
</protein>
<gene>
    <name evidence="3" type="ORF">HGRIS_003990</name>
</gene>
<organism evidence="3 4">
    <name type="scientific">Hohenbuehelia grisea</name>
    <dbReference type="NCBI Taxonomy" id="104357"/>
    <lineage>
        <taxon>Eukaryota</taxon>
        <taxon>Fungi</taxon>
        <taxon>Dikarya</taxon>
        <taxon>Basidiomycota</taxon>
        <taxon>Agaricomycotina</taxon>
        <taxon>Agaricomycetes</taxon>
        <taxon>Agaricomycetidae</taxon>
        <taxon>Agaricales</taxon>
        <taxon>Pleurotineae</taxon>
        <taxon>Pleurotaceae</taxon>
        <taxon>Hohenbuehelia</taxon>
    </lineage>
</organism>
<keyword evidence="2" id="KW-1133">Transmembrane helix</keyword>
<dbReference type="EMBL" id="JASNQZ010000007">
    <property type="protein sequence ID" value="KAL0955073.1"/>
    <property type="molecule type" value="Genomic_DNA"/>
</dbReference>
<accession>A0ABR3JIA3</accession>
<feature type="region of interest" description="Disordered" evidence="1">
    <location>
        <begin position="76"/>
        <end position="122"/>
    </location>
</feature>
<keyword evidence="2" id="KW-0472">Membrane</keyword>
<evidence type="ECO:0000256" key="1">
    <source>
        <dbReference type="SAM" id="MobiDB-lite"/>
    </source>
</evidence>
<proteinExistence type="predicted"/>
<name>A0ABR3JIA3_9AGAR</name>
<keyword evidence="2" id="KW-0812">Transmembrane</keyword>
<sequence length="241" mass="27192">MAFYHLLDTVEKYYSAFEDAKQIFTVVGAVVFFVVFVTAVADIFCAFCKGLSFFSRTVVTLARVLVYRVGRKQPANVGPSGENGRAEHDGGPRRAFNIRHSRSQHGGPTSRRNRPRVPRSKRLTKINRREARFKANARQMLAMFKHVELEICTIMAGIHQVVDHAEQIRTSRTGYVNRPVREVENSEAMNAATETVIEPLEPNGDLDDIADMVNAALDVIRRDRRENEEAKTAGDLVPEDF</sequence>
<dbReference type="Proteomes" id="UP001556367">
    <property type="component" value="Unassembled WGS sequence"/>
</dbReference>
<feature type="compositionally biased region" description="Basic residues" evidence="1">
    <location>
        <begin position="111"/>
        <end position="122"/>
    </location>
</feature>
<evidence type="ECO:0000256" key="2">
    <source>
        <dbReference type="SAM" id="Phobius"/>
    </source>
</evidence>
<reference evidence="4" key="1">
    <citation type="submission" date="2024-06" db="EMBL/GenBank/DDBJ databases">
        <title>Multi-omics analyses provide insights into the biosynthesis of the anticancer antibiotic pleurotin in Hohenbuehelia grisea.</title>
        <authorList>
            <person name="Weaver J.A."/>
            <person name="Alberti F."/>
        </authorList>
    </citation>
    <scope>NUCLEOTIDE SEQUENCE [LARGE SCALE GENOMIC DNA]</scope>
    <source>
        <strain evidence="4">T-177</strain>
    </source>
</reference>
<feature type="transmembrane region" description="Helical" evidence="2">
    <location>
        <begin position="23"/>
        <end position="47"/>
    </location>
</feature>
<keyword evidence="4" id="KW-1185">Reference proteome</keyword>
<evidence type="ECO:0000313" key="4">
    <source>
        <dbReference type="Proteomes" id="UP001556367"/>
    </source>
</evidence>